<dbReference type="SMART" id="SM00270">
    <property type="entry name" value="ChtBD1"/>
    <property type="match status" value="1"/>
</dbReference>
<dbReference type="InterPro" id="IPR001579">
    <property type="entry name" value="Glyco_hydro_18_chit_AS"/>
</dbReference>
<sequence length="549" mass="57184">MDIPGQGAGQQRLLHFCNQTTVDIIPIAFLNVFPAQGNGYPGDNLGNQCWGAPYVFSGPGNNTSLNQLQSECPQIVEDIPVCQSTYGKKIIPSLGGATATYQLTGAAEGVAFADFLWGAFGPQTASWLASGLPRPFDGPNNLAVEVDGFDFDIEYAPTDGSAGYIAMIQRLRRLFQSASKTYLITGAPQCVVPDANMGAMISQTQFDIIWVQYYNTPQCSARNWANANPNYGSTGLELPSGFSYNTWETFLVGTASANAKLYIGVPGGPTSDANYLNVTEIANLAKAYFCKPNFGGIMIWEATVAEANPSGPYYSTVKKILTGYQNSLCTTFSTTSVSSKSSTLLTSTTSSSKVLLKSSTSNVKTSMTSSSKVLLVSSSNSVKTSTVSSSKTSAKSSPSSVKTSTTPSSKTSFKTSTSSVNTGTSSPIHLSTTKSTSASSSSKAQSAQSSSSTTLCTTTKQITTLVSRTVYIPASSIKSSSSSKTSLSSSKTTVSSQTPSPTVVVPAGACGPVYNVACASGYCCSQYGYCGTSSAFCGTGCQAAFGTCS</sequence>
<feature type="region of interest" description="Disordered" evidence="19">
    <location>
        <begin position="478"/>
        <end position="498"/>
    </location>
</feature>
<dbReference type="InterPro" id="IPR050542">
    <property type="entry name" value="Glycosyl_Hydrlase18_Chitinase"/>
</dbReference>
<accession>A0A194XFN6</accession>
<evidence type="ECO:0000256" key="16">
    <source>
        <dbReference type="ARBA" id="ARBA00025727"/>
    </source>
</evidence>
<keyword evidence="10" id="KW-0472">Membrane</keyword>
<dbReference type="SUPFAM" id="SSF57016">
    <property type="entry name" value="Plant lectins/antimicrobial peptides"/>
    <property type="match status" value="1"/>
</dbReference>
<dbReference type="PROSITE" id="PS51910">
    <property type="entry name" value="GH18_2"/>
    <property type="match status" value="1"/>
</dbReference>
<evidence type="ECO:0000256" key="6">
    <source>
        <dbReference type="ARBA" id="ARBA00022669"/>
    </source>
</evidence>
<keyword evidence="12" id="KW-0119">Carbohydrate metabolism</keyword>
<gene>
    <name evidence="22" type="ORF">LY89DRAFT_732536</name>
</gene>
<dbReference type="KEGG" id="psco:LY89DRAFT_732536"/>
<dbReference type="InterPro" id="IPR045321">
    <property type="entry name" value="Cts1-like"/>
</dbReference>
<protein>
    <recommendedName>
        <fullName evidence="3">chitinase</fullName>
        <ecNumber evidence="3">3.2.1.14</ecNumber>
    </recommendedName>
</protein>
<dbReference type="PROSITE" id="PS00026">
    <property type="entry name" value="CHIT_BIND_I_1"/>
    <property type="match status" value="1"/>
</dbReference>
<keyword evidence="17" id="KW-1015">Disulfide bond</keyword>
<dbReference type="GO" id="GO:0005886">
    <property type="term" value="C:plasma membrane"/>
    <property type="evidence" value="ECO:0007669"/>
    <property type="project" value="UniProtKB-SubCell"/>
</dbReference>
<feature type="domain" description="Chitin-binding type-1" evidence="20">
    <location>
        <begin position="507"/>
        <end position="549"/>
    </location>
</feature>
<evidence type="ECO:0000259" key="21">
    <source>
        <dbReference type="PROSITE" id="PS51910"/>
    </source>
</evidence>
<evidence type="ECO:0000313" key="23">
    <source>
        <dbReference type="Proteomes" id="UP000070700"/>
    </source>
</evidence>
<dbReference type="PANTHER" id="PTHR45708:SF47">
    <property type="entry name" value="ENDOCHITINASE A"/>
    <property type="match status" value="1"/>
</dbReference>
<dbReference type="SUPFAM" id="SSF51445">
    <property type="entry name" value="(Trans)glycosidases"/>
    <property type="match status" value="1"/>
</dbReference>
<evidence type="ECO:0000256" key="1">
    <source>
        <dbReference type="ARBA" id="ARBA00000822"/>
    </source>
</evidence>
<keyword evidence="8 18" id="KW-0378">Hydrolase</keyword>
<evidence type="ECO:0000256" key="7">
    <source>
        <dbReference type="ARBA" id="ARBA00022729"/>
    </source>
</evidence>
<dbReference type="GO" id="GO:0008061">
    <property type="term" value="F:chitin binding"/>
    <property type="evidence" value="ECO:0007669"/>
    <property type="project" value="UniProtKB-UniRule"/>
</dbReference>
<dbReference type="GO" id="GO:0098552">
    <property type="term" value="C:side of membrane"/>
    <property type="evidence" value="ECO:0007669"/>
    <property type="project" value="UniProtKB-KW"/>
</dbReference>
<feature type="disulfide bond" evidence="17">
    <location>
        <begin position="518"/>
        <end position="530"/>
    </location>
</feature>
<dbReference type="InterPro" id="IPR001002">
    <property type="entry name" value="Chitin-bd_1"/>
</dbReference>
<feature type="disulfide bond" evidence="17">
    <location>
        <begin position="523"/>
        <end position="537"/>
    </location>
</feature>
<dbReference type="Pfam" id="PF00704">
    <property type="entry name" value="Glyco_hydro_18"/>
    <property type="match status" value="1"/>
</dbReference>
<keyword evidence="14 18" id="KW-0326">Glycosidase</keyword>
<dbReference type="PANTHER" id="PTHR45708">
    <property type="entry name" value="ENDOCHITINASE"/>
    <property type="match status" value="1"/>
</dbReference>
<dbReference type="GO" id="GO:0005576">
    <property type="term" value="C:extracellular region"/>
    <property type="evidence" value="ECO:0007669"/>
    <property type="project" value="TreeGrafter"/>
</dbReference>
<keyword evidence="23" id="KW-1185">Reference proteome</keyword>
<keyword evidence="11" id="KW-0325">Glycoprotein</keyword>
<comment type="similarity">
    <text evidence="16">Belongs to the glycosyl hydrolase 18 family. Chitinase class III subfamily.</text>
</comment>
<keyword evidence="15" id="KW-0624">Polysaccharide degradation</keyword>
<dbReference type="InParanoid" id="A0A194XFN6"/>
<evidence type="ECO:0000256" key="12">
    <source>
        <dbReference type="ARBA" id="ARBA00023277"/>
    </source>
</evidence>
<evidence type="ECO:0000256" key="19">
    <source>
        <dbReference type="SAM" id="MobiDB-lite"/>
    </source>
</evidence>
<reference evidence="22 23" key="1">
    <citation type="submission" date="2015-10" db="EMBL/GenBank/DDBJ databases">
        <title>Full genome of DAOMC 229536 Phialocephala scopiformis, a fungal endophyte of spruce producing the potent anti-insectan compound rugulosin.</title>
        <authorList>
            <consortium name="DOE Joint Genome Institute"/>
            <person name="Walker A.K."/>
            <person name="Frasz S.L."/>
            <person name="Seifert K.A."/>
            <person name="Miller J.D."/>
            <person name="Mondo S.J."/>
            <person name="Labutti K."/>
            <person name="Lipzen A."/>
            <person name="Dockter R."/>
            <person name="Kennedy M."/>
            <person name="Grigoriev I.V."/>
            <person name="Spatafora J.W."/>
        </authorList>
    </citation>
    <scope>NUCLEOTIDE SEQUENCE [LARGE SCALE GENOMIC DNA]</scope>
    <source>
        <strain evidence="22 23">CBS 120377</strain>
    </source>
</reference>
<dbReference type="CDD" id="cd11618">
    <property type="entry name" value="ChtBD1_1"/>
    <property type="match status" value="1"/>
</dbReference>
<dbReference type="Proteomes" id="UP000070700">
    <property type="component" value="Unassembled WGS sequence"/>
</dbReference>
<keyword evidence="6 17" id="KW-0147">Chitin-binding</keyword>
<dbReference type="STRING" id="149040.A0A194XFN6"/>
<dbReference type="Gene3D" id="3.30.60.10">
    <property type="entry name" value="Endochitinase-like"/>
    <property type="match status" value="1"/>
</dbReference>
<keyword evidence="5" id="KW-0336">GPI-anchor</keyword>
<comment type="catalytic activity">
    <reaction evidence="1">
        <text>Random endo-hydrolysis of N-acetyl-beta-D-glucosaminide (1-&gt;4)-beta-linkages in chitin and chitodextrins.</text>
        <dbReference type="EC" id="3.2.1.14"/>
    </reaction>
</comment>
<dbReference type="InterPro" id="IPR001223">
    <property type="entry name" value="Glyco_hydro18_cat"/>
</dbReference>
<feature type="domain" description="GH18" evidence="21">
    <location>
        <begin position="1"/>
        <end position="324"/>
    </location>
</feature>
<evidence type="ECO:0000256" key="4">
    <source>
        <dbReference type="ARBA" id="ARBA00022475"/>
    </source>
</evidence>
<dbReference type="RefSeq" id="XP_018073365.1">
    <property type="nucleotide sequence ID" value="XM_018219690.1"/>
</dbReference>
<evidence type="ECO:0000256" key="17">
    <source>
        <dbReference type="PROSITE-ProRule" id="PRU00261"/>
    </source>
</evidence>
<evidence type="ECO:0000256" key="13">
    <source>
        <dbReference type="ARBA" id="ARBA00023288"/>
    </source>
</evidence>
<evidence type="ECO:0000256" key="18">
    <source>
        <dbReference type="RuleBase" id="RU000489"/>
    </source>
</evidence>
<proteinExistence type="inferred from homology"/>
<evidence type="ECO:0000256" key="15">
    <source>
        <dbReference type="ARBA" id="ARBA00023326"/>
    </source>
</evidence>
<dbReference type="InterPro" id="IPR017853">
    <property type="entry name" value="GH"/>
</dbReference>
<evidence type="ECO:0000256" key="9">
    <source>
        <dbReference type="ARBA" id="ARBA00023024"/>
    </source>
</evidence>
<keyword evidence="7" id="KW-0732">Signal</keyword>
<dbReference type="Gene3D" id="3.20.20.80">
    <property type="entry name" value="Glycosidases"/>
    <property type="match status" value="1"/>
</dbReference>
<dbReference type="AlphaFoldDB" id="A0A194XFN6"/>
<dbReference type="GO" id="GO:0006032">
    <property type="term" value="P:chitin catabolic process"/>
    <property type="evidence" value="ECO:0007669"/>
    <property type="project" value="UniProtKB-KW"/>
</dbReference>
<evidence type="ECO:0000256" key="2">
    <source>
        <dbReference type="ARBA" id="ARBA00004609"/>
    </source>
</evidence>
<evidence type="ECO:0000256" key="14">
    <source>
        <dbReference type="ARBA" id="ARBA00023295"/>
    </source>
</evidence>
<dbReference type="InterPro" id="IPR018371">
    <property type="entry name" value="Chitin-binding_1_CS"/>
</dbReference>
<evidence type="ECO:0000256" key="3">
    <source>
        <dbReference type="ARBA" id="ARBA00012729"/>
    </source>
</evidence>
<evidence type="ECO:0000259" key="20">
    <source>
        <dbReference type="PROSITE" id="PS50941"/>
    </source>
</evidence>
<evidence type="ECO:0000256" key="11">
    <source>
        <dbReference type="ARBA" id="ARBA00023180"/>
    </source>
</evidence>
<name>A0A194XFN6_MOLSC</name>
<evidence type="ECO:0000313" key="22">
    <source>
        <dbReference type="EMBL" id="KUJ19010.1"/>
    </source>
</evidence>
<dbReference type="GO" id="GO:0008843">
    <property type="term" value="F:endochitinase activity"/>
    <property type="evidence" value="ECO:0007669"/>
    <property type="project" value="UniProtKB-EC"/>
</dbReference>
<feature type="region of interest" description="Disordered" evidence="19">
    <location>
        <begin position="384"/>
        <end position="444"/>
    </location>
</feature>
<organism evidence="22 23">
    <name type="scientific">Mollisia scopiformis</name>
    <name type="common">Conifer needle endophyte fungus</name>
    <name type="synonym">Phialocephala scopiformis</name>
    <dbReference type="NCBI Taxonomy" id="149040"/>
    <lineage>
        <taxon>Eukaryota</taxon>
        <taxon>Fungi</taxon>
        <taxon>Dikarya</taxon>
        <taxon>Ascomycota</taxon>
        <taxon>Pezizomycotina</taxon>
        <taxon>Leotiomycetes</taxon>
        <taxon>Helotiales</taxon>
        <taxon>Mollisiaceae</taxon>
        <taxon>Mollisia</taxon>
    </lineage>
</organism>
<keyword evidence="9" id="KW-0146">Chitin degradation</keyword>
<dbReference type="Pfam" id="PF00187">
    <property type="entry name" value="Chitin_bind_1"/>
    <property type="match status" value="1"/>
</dbReference>
<comment type="subcellular location">
    <subcellularLocation>
        <location evidence="2">Cell membrane</location>
        <topology evidence="2">Lipid-anchor</topology>
        <topology evidence="2">GPI-anchor</topology>
    </subcellularLocation>
</comment>
<dbReference type="GO" id="GO:0000272">
    <property type="term" value="P:polysaccharide catabolic process"/>
    <property type="evidence" value="ECO:0007669"/>
    <property type="project" value="UniProtKB-KW"/>
</dbReference>
<evidence type="ECO:0000256" key="5">
    <source>
        <dbReference type="ARBA" id="ARBA00022622"/>
    </source>
</evidence>
<comment type="caution">
    <text evidence="17">Lacks conserved residue(s) required for the propagation of feature annotation.</text>
</comment>
<dbReference type="GeneID" id="28829416"/>
<keyword evidence="13" id="KW-0449">Lipoprotein</keyword>
<evidence type="ECO:0000256" key="8">
    <source>
        <dbReference type="ARBA" id="ARBA00022801"/>
    </source>
</evidence>
<dbReference type="OrthoDB" id="6020543at2759"/>
<dbReference type="EC" id="3.2.1.14" evidence="3"/>
<evidence type="ECO:0000256" key="10">
    <source>
        <dbReference type="ARBA" id="ARBA00023136"/>
    </source>
</evidence>
<dbReference type="EMBL" id="KQ947412">
    <property type="protein sequence ID" value="KUJ19010.1"/>
    <property type="molecule type" value="Genomic_DNA"/>
</dbReference>
<dbReference type="PROSITE" id="PS50941">
    <property type="entry name" value="CHIT_BIND_I_2"/>
    <property type="match status" value="1"/>
</dbReference>
<keyword evidence="4" id="KW-1003">Cell membrane</keyword>
<dbReference type="InterPro" id="IPR036861">
    <property type="entry name" value="Endochitinase-like_sf"/>
</dbReference>
<dbReference type="PROSITE" id="PS01095">
    <property type="entry name" value="GH18_1"/>
    <property type="match status" value="1"/>
</dbReference>
<dbReference type="CDD" id="cd02877">
    <property type="entry name" value="GH18_hevamine_XipI_class_III"/>
    <property type="match status" value="1"/>
</dbReference>